<comment type="caution">
    <text evidence="6">The sequence shown here is derived from an EMBL/GenBank/DDBJ whole genome shotgun (WGS) entry which is preliminary data.</text>
</comment>
<evidence type="ECO:0000259" key="5">
    <source>
        <dbReference type="Pfam" id="PF00669"/>
    </source>
</evidence>
<evidence type="ECO:0000256" key="4">
    <source>
        <dbReference type="ARBA" id="ARBA00023143"/>
    </source>
</evidence>
<accession>A0A1S2N8K7</accession>
<evidence type="ECO:0000313" key="7">
    <source>
        <dbReference type="Proteomes" id="UP000180246"/>
    </source>
</evidence>
<reference evidence="6 7" key="1">
    <citation type="submission" date="2014-10" db="EMBL/GenBank/DDBJ databases">
        <authorList>
            <person name="Seo M.-J."/>
            <person name="Seok Y.J."/>
            <person name="Cha I.-T."/>
        </authorList>
    </citation>
    <scope>NUCLEOTIDE SEQUENCE [LARGE SCALE GENOMIC DNA]</scope>
    <source>
        <strain evidence="6 7">NEU</strain>
    </source>
</reference>
<dbReference type="GO" id="GO:0005198">
    <property type="term" value="F:structural molecule activity"/>
    <property type="evidence" value="ECO:0007669"/>
    <property type="project" value="InterPro"/>
</dbReference>
<comment type="similarity">
    <text evidence="3">Belongs to the bacterial flagellin family.</text>
</comment>
<evidence type="ECO:0000256" key="2">
    <source>
        <dbReference type="ARBA" id="ARBA00004613"/>
    </source>
</evidence>
<protein>
    <submittedName>
        <fullName evidence="6">Flagellar hook-associated protein 3</fullName>
    </submittedName>
</protein>
<dbReference type="PANTHER" id="PTHR42792">
    <property type="entry name" value="FLAGELLIN"/>
    <property type="match status" value="1"/>
</dbReference>
<dbReference type="InterPro" id="IPR001492">
    <property type="entry name" value="Flagellin"/>
</dbReference>
<sequence length="303" mass="32689">MRIATAQYQSTMNQSLQNNQERLSYIMRQLDTQKRILLPSDDPVDSVRLSRLAREESTVGQYRSNISSLQLRLTKSEGYLSNMVTEMIPGRDQLVWALDGANTPDDLKAMIAPLQSLRDSLFYTANTIDEEGNYLFAGTATKTAPLALDADADAGARYSFAANTNAQLVVVGNGLTQPANENLAGLEKLLNQIDATIEVMSQPGATPNDPAVRAVLEANLNGFDDAQVLISSKVADLGGRQNIIKTLDDNHANISLSNKMAITDIGALDVGVAATELNGYSTALQATYKAYAKIGNLSLFNAI</sequence>
<keyword evidence="6" id="KW-0282">Flagellum</keyword>
<dbReference type="PANTHER" id="PTHR42792:SF1">
    <property type="entry name" value="FLAGELLAR HOOK-ASSOCIATED PROTEIN 3"/>
    <property type="match status" value="1"/>
</dbReference>
<keyword evidence="4" id="KW-0975">Bacterial flagellum</keyword>
<evidence type="ECO:0000313" key="6">
    <source>
        <dbReference type="EMBL" id="OIJ40954.1"/>
    </source>
</evidence>
<dbReference type="Pfam" id="PF00669">
    <property type="entry name" value="Flagellin_N"/>
    <property type="match status" value="1"/>
</dbReference>
<dbReference type="InterPro" id="IPR001029">
    <property type="entry name" value="Flagellin_N"/>
</dbReference>
<dbReference type="GO" id="GO:0009424">
    <property type="term" value="C:bacterial-type flagellum hook"/>
    <property type="evidence" value="ECO:0007669"/>
    <property type="project" value="InterPro"/>
</dbReference>
<name>A0A1S2N8K7_9BURK</name>
<dbReference type="InterPro" id="IPR013384">
    <property type="entry name" value="Flagell_FlgL"/>
</dbReference>
<organism evidence="6 7">
    <name type="scientific">Massilia timonae</name>
    <dbReference type="NCBI Taxonomy" id="47229"/>
    <lineage>
        <taxon>Bacteria</taxon>
        <taxon>Pseudomonadati</taxon>
        <taxon>Pseudomonadota</taxon>
        <taxon>Betaproteobacteria</taxon>
        <taxon>Burkholderiales</taxon>
        <taxon>Oxalobacteraceae</taxon>
        <taxon>Telluria group</taxon>
        <taxon>Massilia</taxon>
    </lineage>
</organism>
<dbReference type="Gene3D" id="1.20.1330.10">
    <property type="entry name" value="f41 fragment of flagellin, N-terminal domain"/>
    <property type="match status" value="1"/>
</dbReference>
<keyword evidence="6" id="KW-0969">Cilium</keyword>
<dbReference type="NCBIfam" id="TIGR02550">
    <property type="entry name" value="flagell_flgL"/>
    <property type="match status" value="1"/>
</dbReference>
<dbReference type="GO" id="GO:0005576">
    <property type="term" value="C:extracellular region"/>
    <property type="evidence" value="ECO:0007669"/>
    <property type="project" value="UniProtKB-SubCell"/>
</dbReference>
<comment type="subcellular location">
    <subcellularLocation>
        <location evidence="1">Bacterial flagellum</location>
    </subcellularLocation>
    <subcellularLocation>
        <location evidence="2">Secreted</location>
    </subcellularLocation>
</comment>
<dbReference type="AlphaFoldDB" id="A0A1S2N8K7"/>
<dbReference type="SUPFAM" id="SSF64518">
    <property type="entry name" value="Phase 1 flagellin"/>
    <property type="match status" value="1"/>
</dbReference>
<proteinExistence type="inferred from homology"/>
<keyword evidence="6" id="KW-0966">Cell projection</keyword>
<feature type="domain" description="Flagellin N-terminal" evidence="5">
    <location>
        <begin position="3"/>
        <end position="141"/>
    </location>
</feature>
<dbReference type="Proteomes" id="UP000180246">
    <property type="component" value="Unassembled WGS sequence"/>
</dbReference>
<evidence type="ECO:0000256" key="1">
    <source>
        <dbReference type="ARBA" id="ARBA00004365"/>
    </source>
</evidence>
<dbReference type="RefSeq" id="WP_071360160.1">
    <property type="nucleotide sequence ID" value="NZ_JRYB01000001.1"/>
</dbReference>
<evidence type="ECO:0000256" key="3">
    <source>
        <dbReference type="ARBA" id="ARBA00005709"/>
    </source>
</evidence>
<dbReference type="GO" id="GO:0071973">
    <property type="term" value="P:bacterial-type flagellum-dependent cell motility"/>
    <property type="evidence" value="ECO:0007669"/>
    <property type="project" value="InterPro"/>
</dbReference>
<gene>
    <name evidence="6" type="primary">flgL</name>
    <name evidence="6" type="ORF">LO55_289</name>
</gene>
<dbReference type="EMBL" id="JRYB01000001">
    <property type="protein sequence ID" value="OIJ40954.1"/>
    <property type="molecule type" value="Genomic_DNA"/>
</dbReference>